<dbReference type="Gene3D" id="2.60.120.260">
    <property type="entry name" value="Galactose-binding domain-like"/>
    <property type="match status" value="1"/>
</dbReference>
<feature type="region of interest" description="Disordered" evidence="1">
    <location>
        <begin position="385"/>
        <end position="408"/>
    </location>
</feature>
<name>A0AB39NBV9_9ACTN</name>
<evidence type="ECO:0000313" key="3">
    <source>
        <dbReference type="EMBL" id="XDQ14976.1"/>
    </source>
</evidence>
<sequence length="408" mass="43544">MDTPHDWITTPVTADLLRGALDVERTEHGVLPHRLPARARAQNTDEQLAMAESQPSGVRLVFRTRATALELDALRTKRSYVGAPPRPDGVYDLIVDGRPAGRGSVTGGNVVTIDMTAGTAEDRPGPPGTVRFTGLPDGDKDVEIWLPHNETTELIALRTDAPVEPARDTGREVWLHHGSSISHGSDAASPTGIWPVLAATLGGVELINLGLAGSALLDPFTARAMRDTPADLISVKIGINVVNMDLMRLRAFGPAVHGFLDTIREGHPTTPLLVVSPILCPIHEDTPGPCAPDISGLSRGQLKFVAMGDPAERASGKLTLGVIREELSRIVKQRAADDPNLHYLDGRDLYGEAESAELPLPDDLHPDATTHRRIGERFAQRAFTGDGPFAAAASQGGAEQPSGRPFTT</sequence>
<dbReference type="InterPro" id="IPR036514">
    <property type="entry name" value="SGNH_hydro_sf"/>
</dbReference>
<dbReference type="AlphaFoldDB" id="A0AB39NBV9"/>
<evidence type="ECO:0000259" key="2">
    <source>
        <dbReference type="Pfam" id="PF13472"/>
    </source>
</evidence>
<feature type="domain" description="SGNH hydrolase-type esterase" evidence="2">
    <location>
        <begin position="178"/>
        <end position="373"/>
    </location>
</feature>
<accession>A0AB39NBV9</accession>
<dbReference type="Gene3D" id="3.40.50.1110">
    <property type="entry name" value="SGNH hydrolase"/>
    <property type="match status" value="1"/>
</dbReference>
<proteinExistence type="predicted"/>
<dbReference type="Pfam" id="PF13472">
    <property type="entry name" value="Lipase_GDSL_2"/>
    <property type="match status" value="1"/>
</dbReference>
<dbReference type="SUPFAM" id="SSF52266">
    <property type="entry name" value="SGNH hydrolase"/>
    <property type="match status" value="1"/>
</dbReference>
<gene>
    <name evidence="3" type="ORF">AB5J55_37705</name>
</gene>
<evidence type="ECO:0000256" key="1">
    <source>
        <dbReference type="SAM" id="MobiDB-lite"/>
    </source>
</evidence>
<organism evidence="3">
    <name type="scientific">Streptomyces sp. R11</name>
    <dbReference type="NCBI Taxonomy" id="3238625"/>
    <lineage>
        <taxon>Bacteria</taxon>
        <taxon>Bacillati</taxon>
        <taxon>Actinomycetota</taxon>
        <taxon>Actinomycetes</taxon>
        <taxon>Kitasatosporales</taxon>
        <taxon>Streptomycetaceae</taxon>
        <taxon>Streptomyces</taxon>
    </lineage>
</organism>
<dbReference type="RefSeq" id="WP_369274922.1">
    <property type="nucleotide sequence ID" value="NZ_CP163432.1"/>
</dbReference>
<protein>
    <submittedName>
        <fullName evidence="3">GDSL-type esterase/lipase family protein</fullName>
    </submittedName>
</protein>
<dbReference type="InterPro" id="IPR013830">
    <property type="entry name" value="SGNH_hydro"/>
</dbReference>
<dbReference type="EMBL" id="CP163432">
    <property type="protein sequence ID" value="XDQ14976.1"/>
    <property type="molecule type" value="Genomic_DNA"/>
</dbReference>
<reference evidence="3" key="1">
    <citation type="submission" date="2024-07" db="EMBL/GenBank/DDBJ databases">
        <authorList>
            <person name="Yu S.T."/>
        </authorList>
    </citation>
    <scope>NUCLEOTIDE SEQUENCE</scope>
    <source>
        <strain evidence="3">R11</strain>
    </source>
</reference>